<accession>A0A4S8M3B1</accession>
<dbReference type="AlphaFoldDB" id="A0A4S8M3B1"/>
<evidence type="ECO:0000313" key="1">
    <source>
        <dbReference type="EMBL" id="THU96639.1"/>
    </source>
</evidence>
<proteinExistence type="predicted"/>
<name>A0A4S8M3B1_DENBC</name>
<sequence length="81" mass="9247">MNYCLDAKFSPYMRQLESRGPWSEFFGGSGEWVVVGFGMSSWFWVWRVVGKWAPITLIDNFATTLDQVKGALQSTTQQIGF</sequence>
<protein>
    <submittedName>
        <fullName evidence="1">Uncharacterized protein</fullName>
    </submittedName>
</protein>
<gene>
    <name evidence="1" type="ORF">K435DRAFT_858346</name>
</gene>
<dbReference type="Proteomes" id="UP000297245">
    <property type="component" value="Unassembled WGS sequence"/>
</dbReference>
<keyword evidence="2" id="KW-1185">Reference proteome</keyword>
<dbReference type="EMBL" id="ML179172">
    <property type="protein sequence ID" value="THU96639.1"/>
    <property type="molecule type" value="Genomic_DNA"/>
</dbReference>
<evidence type="ECO:0000313" key="2">
    <source>
        <dbReference type="Proteomes" id="UP000297245"/>
    </source>
</evidence>
<reference evidence="1 2" key="1">
    <citation type="journal article" date="2019" name="Nat. Ecol. Evol.">
        <title>Megaphylogeny resolves global patterns of mushroom evolution.</title>
        <authorList>
            <person name="Varga T."/>
            <person name="Krizsan K."/>
            <person name="Foldi C."/>
            <person name="Dima B."/>
            <person name="Sanchez-Garcia M."/>
            <person name="Sanchez-Ramirez S."/>
            <person name="Szollosi G.J."/>
            <person name="Szarkandi J.G."/>
            <person name="Papp V."/>
            <person name="Albert L."/>
            <person name="Andreopoulos W."/>
            <person name="Angelini C."/>
            <person name="Antonin V."/>
            <person name="Barry K.W."/>
            <person name="Bougher N.L."/>
            <person name="Buchanan P."/>
            <person name="Buyck B."/>
            <person name="Bense V."/>
            <person name="Catcheside P."/>
            <person name="Chovatia M."/>
            <person name="Cooper J."/>
            <person name="Damon W."/>
            <person name="Desjardin D."/>
            <person name="Finy P."/>
            <person name="Geml J."/>
            <person name="Haridas S."/>
            <person name="Hughes K."/>
            <person name="Justo A."/>
            <person name="Karasinski D."/>
            <person name="Kautmanova I."/>
            <person name="Kiss B."/>
            <person name="Kocsube S."/>
            <person name="Kotiranta H."/>
            <person name="LaButti K.M."/>
            <person name="Lechner B.E."/>
            <person name="Liimatainen K."/>
            <person name="Lipzen A."/>
            <person name="Lukacs Z."/>
            <person name="Mihaltcheva S."/>
            <person name="Morgado L.N."/>
            <person name="Niskanen T."/>
            <person name="Noordeloos M.E."/>
            <person name="Ohm R.A."/>
            <person name="Ortiz-Santana B."/>
            <person name="Ovrebo C."/>
            <person name="Racz N."/>
            <person name="Riley R."/>
            <person name="Savchenko A."/>
            <person name="Shiryaev A."/>
            <person name="Soop K."/>
            <person name="Spirin V."/>
            <person name="Szebenyi C."/>
            <person name="Tomsovsky M."/>
            <person name="Tulloss R.E."/>
            <person name="Uehling J."/>
            <person name="Grigoriev I.V."/>
            <person name="Vagvolgyi C."/>
            <person name="Papp T."/>
            <person name="Martin F.M."/>
            <person name="Miettinen O."/>
            <person name="Hibbett D.S."/>
            <person name="Nagy L.G."/>
        </authorList>
    </citation>
    <scope>NUCLEOTIDE SEQUENCE [LARGE SCALE GENOMIC DNA]</scope>
    <source>
        <strain evidence="1 2">CBS 962.96</strain>
    </source>
</reference>
<organism evidence="1 2">
    <name type="scientific">Dendrothele bispora (strain CBS 962.96)</name>
    <dbReference type="NCBI Taxonomy" id="1314807"/>
    <lineage>
        <taxon>Eukaryota</taxon>
        <taxon>Fungi</taxon>
        <taxon>Dikarya</taxon>
        <taxon>Basidiomycota</taxon>
        <taxon>Agaricomycotina</taxon>
        <taxon>Agaricomycetes</taxon>
        <taxon>Agaricomycetidae</taxon>
        <taxon>Agaricales</taxon>
        <taxon>Agaricales incertae sedis</taxon>
        <taxon>Dendrothele</taxon>
    </lineage>
</organism>